<dbReference type="GO" id="GO:0034039">
    <property type="term" value="F:8-oxo-7,8-dihydroguanine DNA N-glycosylase activity"/>
    <property type="evidence" value="ECO:0007669"/>
    <property type="project" value="TreeGrafter"/>
</dbReference>
<dbReference type="CDD" id="cd00056">
    <property type="entry name" value="ENDO3c"/>
    <property type="match status" value="1"/>
</dbReference>
<reference evidence="15 16" key="1">
    <citation type="journal article" date="2013" name="Nature">
        <title>Insights into bilaterian evolution from three spiralian genomes.</title>
        <authorList>
            <person name="Simakov O."/>
            <person name="Marletaz F."/>
            <person name="Cho S.J."/>
            <person name="Edsinger-Gonzales E."/>
            <person name="Havlak P."/>
            <person name="Hellsten U."/>
            <person name="Kuo D.H."/>
            <person name="Larsson T."/>
            <person name="Lv J."/>
            <person name="Arendt D."/>
            <person name="Savage R."/>
            <person name="Osoegawa K."/>
            <person name="de Jong P."/>
            <person name="Grimwood J."/>
            <person name="Chapman J.A."/>
            <person name="Shapiro H."/>
            <person name="Aerts A."/>
            <person name="Otillar R.P."/>
            <person name="Terry A.Y."/>
            <person name="Boore J.L."/>
            <person name="Grigoriev I.V."/>
            <person name="Lindberg D.R."/>
            <person name="Seaver E.C."/>
            <person name="Weisblat D.A."/>
            <person name="Putnam N.H."/>
            <person name="Rokhsar D.S."/>
        </authorList>
    </citation>
    <scope>NUCLEOTIDE SEQUENCE [LARGE SCALE GENOMIC DNA]</scope>
</reference>
<dbReference type="InterPro" id="IPR023170">
    <property type="entry name" value="HhH_base_excis_C"/>
</dbReference>
<dbReference type="InterPro" id="IPR000445">
    <property type="entry name" value="HhH_motif"/>
</dbReference>
<comment type="similarity">
    <text evidence="3">Belongs to the Nth/MutY family.</text>
</comment>
<keyword evidence="16" id="KW-1185">Reference proteome</keyword>
<organism evidence="15 16">
    <name type="scientific">Lottia gigantea</name>
    <name type="common">Giant owl limpet</name>
    <dbReference type="NCBI Taxonomy" id="225164"/>
    <lineage>
        <taxon>Eukaryota</taxon>
        <taxon>Metazoa</taxon>
        <taxon>Spiralia</taxon>
        <taxon>Lophotrochozoa</taxon>
        <taxon>Mollusca</taxon>
        <taxon>Gastropoda</taxon>
        <taxon>Patellogastropoda</taxon>
        <taxon>Lottioidea</taxon>
        <taxon>Lottiidae</taxon>
        <taxon>Lottia</taxon>
    </lineage>
</organism>
<keyword evidence="12" id="KW-0234">DNA repair</keyword>
<keyword evidence="13" id="KW-0326">Glycosidase</keyword>
<dbReference type="PANTHER" id="PTHR42944">
    <property type="entry name" value="ADENINE DNA GLYCOSYLASE"/>
    <property type="match status" value="1"/>
</dbReference>
<keyword evidence="8" id="KW-0227">DNA damage</keyword>
<dbReference type="GeneID" id="20251313"/>
<dbReference type="Pfam" id="PF00730">
    <property type="entry name" value="HhH-GPD"/>
    <property type="match status" value="1"/>
</dbReference>
<feature type="non-terminal residue" evidence="15">
    <location>
        <position position="1"/>
    </location>
</feature>
<evidence type="ECO:0000256" key="12">
    <source>
        <dbReference type="ARBA" id="ARBA00023204"/>
    </source>
</evidence>
<dbReference type="OMA" id="FARKVCT"/>
<dbReference type="HOGENOM" id="CLU_012862_2_1_1"/>
<dbReference type="GO" id="GO:0006284">
    <property type="term" value="P:base-excision repair"/>
    <property type="evidence" value="ECO:0007669"/>
    <property type="project" value="InterPro"/>
</dbReference>
<evidence type="ECO:0000313" key="15">
    <source>
        <dbReference type="EMBL" id="ESP00360.1"/>
    </source>
</evidence>
<evidence type="ECO:0000256" key="7">
    <source>
        <dbReference type="ARBA" id="ARBA00022723"/>
    </source>
</evidence>
<protein>
    <recommendedName>
        <fullName evidence="5">Adenine DNA glycosylase</fullName>
        <ecNumber evidence="4">3.2.2.31</ecNumber>
    </recommendedName>
</protein>
<dbReference type="FunFam" id="1.10.340.30:FF:000002">
    <property type="entry name" value="Adenine DNA glycosylase"/>
    <property type="match status" value="1"/>
</dbReference>
<dbReference type="STRING" id="225164.V4CEJ3"/>
<dbReference type="KEGG" id="lgi:LOTGIDRAFT_55450"/>
<dbReference type="CTD" id="20251313"/>
<evidence type="ECO:0000259" key="14">
    <source>
        <dbReference type="SMART" id="SM00478"/>
    </source>
</evidence>
<evidence type="ECO:0000256" key="9">
    <source>
        <dbReference type="ARBA" id="ARBA00022801"/>
    </source>
</evidence>
<dbReference type="PANTHER" id="PTHR42944:SF1">
    <property type="entry name" value="ADENINE DNA GLYCOSYLASE"/>
    <property type="match status" value="1"/>
</dbReference>
<comment type="cofactor">
    <cofactor evidence="2">
        <name>[4Fe-4S] cluster</name>
        <dbReference type="ChEBI" id="CHEBI:49883"/>
    </cofactor>
</comment>
<dbReference type="Gene3D" id="1.10.1670.10">
    <property type="entry name" value="Helix-hairpin-Helix base-excision DNA repair enzymes (C-terminal)"/>
    <property type="match status" value="1"/>
</dbReference>
<dbReference type="GO" id="GO:0005634">
    <property type="term" value="C:nucleus"/>
    <property type="evidence" value="ECO:0007669"/>
    <property type="project" value="TreeGrafter"/>
</dbReference>
<dbReference type="GO" id="GO:0046872">
    <property type="term" value="F:metal ion binding"/>
    <property type="evidence" value="ECO:0007669"/>
    <property type="project" value="UniProtKB-KW"/>
</dbReference>
<dbReference type="PROSITE" id="PS01155">
    <property type="entry name" value="ENDONUCLEASE_III_2"/>
    <property type="match status" value="1"/>
</dbReference>
<comment type="catalytic activity">
    <reaction evidence="1">
        <text>Hydrolyzes free adenine bases from 7,8-dihydro-8-oxoguanine:adenine mismatched double-stranded DNA, leaving an apurinic site.</text>
        <dbReference type="EC" id="3.2.2.31"/>
    </reaction>
</comment>
<evidence type="ECO:0000256" key="2">
    <source>
        <dbReference type="ARBA" id="ARBA00001966"/>
    </source>
</evidence>
<dbReference type="InterPro" id="IPR003651">
    <property type="entry name" value="Endonuclease3_FeS-loop_motif"/>
</dbReference>
<evidence type="ECO:0000256" key="10">
    <source>
        <dbReference type="ARBA" id="ARBA00023004"/>
    </source>
</evidence>
<keyword evidence="11" id="KW-0411">Iron-sulfur</keyword>
<dbReference type="OrthoDB" id="10248838at2759"/>
<name>V4CEJ3_LOTGI</name>
<evidence type="ECO:0000256" key="3">
    <source>
        <dbReference type="ARBA" id="ARBA00008343"/>
    </source>
</evidence>
<dbReference type="Pfam" id="PF00633">
    <property type="entry name" value="HHH"/>
    <property type="match status" value="1"/>
</dbReference>
<sequence>EIIELQNAMVTWYQENQRDLPWRKLSKHQDINKRAYSVWVSEIMLQQTQVATVINYYNKWIKKWPTLQDLAKASLEEVNEMWSGLGYYSRGRRLHEGAQKVVNELKSEMPRNAESLMKKLPGVGRYTAGAISSIAYNEQTGLVDGNVIRVLSRLRIIGTDSTSQTAIDTFWNHANKLVPADRPGDFNQSMMELGATICTPKSPSCSTCPVQSFCKA</sequence>
<dbReference type="SMART" id="SM00478">
    <property type="entry name" value="ENDO3c"/>
    <property type="match status" value="1"/>
</dbReference>
<dbReference type="AlphaFoldDB" id="V4CEJ3"/>
<accession>V4CEJ3</accession>
<dbReference type="GO" id="GO:0032357">
    <property type="term" value="F:oxidized purine DNA binding"/>
    <property type="evidence" value="ECO:0007669"/>
    <property type="project" value="TreeGrafter"/>
</dbReference>
<feature type="domain" description="HhH-GPD" evidence="14">
    <location>
        <begin position="44"/>
        <end position="196"/>
    </location>
</feature>
<dbReference type="Gene3D" id="1.10.340.30">
    <property type="entry name" value="Hypothetical protein, domain 2"/>
    <property type="match status" value="1"/>
</dbReference>
<dbReference type="Pfam" id="PF10576">
    <property type="entry name" value="EndIII_4Fe-2S"/>
    <property type="match status" value="1"/>
</dbReference>
<gene>
    <name evidence="15" type="ORF">LOTGIDRAFT_55450</name>
</gene>
<dbReference type="GO" id="GO:0035485">
    <property type="term" value="F:adenine/guanine mispair binding"/>
    <property type="evidence" value="ECO:0007669"/>
    <property type="project" value="TreeGrafter"/>
</dbReference>
<proteinExistence type="inferred from homology"/>
<evidence type="ECO:0000256" key="4">
    <source>
        <dbReference type="ARBA" id="ARBA00012045"/>
    </source>
</evidence>
<feature type="non-terminal residue" evidence="15">
    <location>
        <position position="216"/>
    </location>
</feature>
<evidence type="ECO:0000256" key="5">
    <source>
        <dbReference type="ARBA" id="ARBA00022023"/>
    </source>
</evidence>
<dbReference type="RefSeq" id="XP_009048977.1">
    <property type="nucleotide sequence ID" value="XM_009050729.1"/>
</dbReference>
<evidence type="ECO:0000256" key="13">
    <source>
        <dbReference type="ARBA" id="ARBA00023295"/>
    </source>
</evidence>
<dbReference type="FunFam" id="1.10.1670.10:FF:000002">
    <property type="entry name" value="Adenine DNA glycosylase"/>
    <property type="match status" value="1"/>
</dbReference>
<keyword evidence="7" id="KW-0479">Metal-binding</keyword>
<keyword evidence="6" id="KW-0004">4Fe-4S</keyword>
<dbReference type="InterPro" id="IPR011257">
    <property type="entry name" value="DNA_glycosylase"/>
</dbReference>
<dbReference type="GO" id="GO:0006298">
    <property type="term" value="P:mismatch repair"/>
    <property type="evidence" value="ECO:0007669"/>
    <property type="project" value="TreeGrafter"/>
</dbReference>
<dbReference type="GO" id="GO:0000701">
    <property type="term" value="F:purine-specific mismatch base pair DNA N-glycosylase activity"/>
    <property type="evidence" value="ECO:0007669"/>
    <property type="project" value="UniProtKB-EC"/>
</dbReference>
<dbReference type="EMBL" id="KB200750">
    <property type="protein sequence ID" value="ESP00360.1"/>
    <property type="molecule type" value="Genomic_DNA"/>
</dbReference>
<dbReference type="InterPro" id="IPR004036">
    <property type="entry name" value="Endonuclease-III-like_CS2"/>
</dbReference>
<evidence type="ECO:0000256" key="11">
    <source>
        <dbReference type="ARBA" id="ARBA00023014"/>
    </source>
</evidence>
<dbReference type="GO" id="GO:0051539">
    <property type="term" value="F:4 iron, 4 sulfur cluster binding"/>
    <property type="evidence" value="ECO:0007669"/>
    <property type="project" value="UniProtKB-KW"/>
</dbReference>
<keyword evidence="9" id="KW-0378">Hydrolase</keyword>
<dbReference type="InterPro" id="IPR044298">
    <property type="entry name" value="MIG/MutY"/>
</dbReference>
<evidence type="ECO:0000256" key="8">
    <source>
        <dbReference type="ARBA" id="ARBA00022763"/>
    </source>
</evidence>
<dbReference type="InterPro" id="IPR003265">
    <property type="entry name" value="HhH-GPD_domain"/>
</dbReference>
<evidence type="ECO:0000256" key="1">
    <source>
        <dbReference type="ARBA" id="ARBA00000843"/>
    </source>
</evidence>
<dbReference type="EC" id="3.2.2.31" evidence="4"/>
<evidence type="ECO:0000256" key="6">
    <source>
        <dbReference type="ARBA" id="ARBA00022485"/>
    </source>
</evidence>
<evidence type="ECO:0000313" key="16">
    <source>
        <dbReference type="Proteomes" id="UP000030746"/>
    </source>
</evidence>
<dbReference type="Proteomes" id="UP000030746">
    <property type="component" value="Unassembled WGS sequence"/>
</dbReference>
<keyword evidence="10" id="KW-0408">Iron</keyword>
<dbReference type="SUPFAM" id="SSF48150">
    <property type="entry name" value="DNA-glycosylase"/>
    <property type="match status" value="1"/>
</dbReference>